<protein>
    <submittedName>
        <fullName evidence="3">GD23734</fullName>
    </submittedName>
</protein>
<dbReference type="InterPro" id="IPR040676">
    <property type="entry name" value="DUF5641"/>
</dbReference>
<evidence type="ECO:0000313" key="3">
    <source>
        <dbReference type="EMBL" id="EDX04608.1"/>
    </source>
</evidence>
<feature type="region of interest" description="Disordered" evidence="1">
    <location>
        <begin position="14"/>
        <end position="40"/>
    </location>
</feature>
<dbReference type="EMBL" id="CM000361">
    <property type="protein sequence ID" value="EDX04608.1"/>
    <property type="molecule type" value="Genomic_DNA"/>
</dbReference>
<accession>B4Q9U1</accession>
<organism evidence="3 4">
    <name type="scientific">Drosophila simulans</name>
    <name type="common">Fruit fly</name>
    <dbReference type="NCBI Taxonomy" id="7240"/>
    <lineage>
        <taxon>Eukaryota</taxon>
        <taxon>Metazoa</taxon>
        <taxon>Ecdysozoa</taxon>
        <taxon>Arthropoda</taxon>
        <taxon>Hexapoda</taxon>
        <taxon>Insecta</taxon>
        <taxon>Pterygota</taxon>
        <taxon>Neoptera</taxon>
        <taxon>Endopterygota</taxon>
        <taxon>Diptera</taxon>
        <taxon>Brachycera</taxon>
        <taxon>Muscomorpha</taxon>
        <taxon>Ephydroidea</taxon>
        <taxon>Drosophilidae</taxon>
        <taxon>Drosophila</taxon>
        <taxon>Sophophora</taxon>
    </lineage>
</organism>
<gene>
    <name evidence="3" type="primary">Dsim\GD23734</name>
    <name evidence="3" type="ORF">Dsim_GD23734</name>
</gene>
<dbReference type="Pfam" id="PF18701">
    <property type="entry name" value="DUF5641"/>
    <property type="match status" value="1"/>
</dbReference>
<dbReference type="OrthoDB" id="8038274at2759"/>
<reference evidence="3 4" key="1">
    <citation type="journal article" date="2007" name="Nature">
        <title>Evolution of genes and genomes on the Drosophila phylogeny.</title>
        <authorList>
            <consortium name="Drosophila 12 Genomes Consortium"/>
            <person name="Clark A.G."/>
            <person name="Eisen M.B."/>
            <person name="Smith D.R."/>
            <person name="Bergman C.M."/>
            <person name="Oliver B."/>
            <person name="Markow T.A."/>
            <person name="Kaufman T.C."/>
            <person name="Kellis M."/>
            <person name="Gelbart W."/>
            <person name="Iyer V.N."/>
            <person name="Pollard D.A."/>
            <person name="Sackton T.B."/>
            <person name="Larracuente A.M."/>
            <person name="Singh N.D."/>
            <person name="Abad J.P."/>
            <person name="Abt D.N."/>
            <person name="Adryan B."/>
            <person name="Aguade M."/>
            <person name="Akashi H."/>
            <person name="Anderson W.W."/>
            <person name="Aquadro C.F."/>
            <person name="Ardell D.H."/>
            <person name="Arguello R."/>
            <person name="Artieri C.G."/>
            <person name="Barbash D.A."/>
            <person name="Barker D."/>
            <person name="Barsanti P."/>
            <person name="Batterham P."/>
            <person name="Batzoglou S."/>
            <person name="Begun D."/>
            <person name="Bhutkar A."/>
            <person name="Blanco E."/>
            <person name="Bosak S.A."/>
            <person name="Bradley R.K."/>
            <person name="Brand A.D."/>
            <person name="Brent M.R."/>
            <person name="Brooks A.N."/>
            <person name="Brown R.H."/>
            <person name="Butlin R.K."/>
            <person name="Caggese C."/>
            <person name="Calvi B.R."/>
            <person name="Bernardo de Carvalho A."/>
            <person name="Caspi A."/>
            <person name="Castrezana S."/>
            <person name="Celniker S.E."/>
            <person name="Chang J.L."/>
            <person name="Chapple C."/>
            <person name="Chatterji S."/>
            <person name="Chinwalla A."/>
            <person name="Civetta A."/>
            <person name="Clifton S.W."/>
            <person name="Comeron J.M."/>
            <person name="Costello J.C."/>
            <person name="Coyne J.A."/>
            <person name="Daub J."/>
            <person name="David R.G."/>
            <person name="Delcher A.L."/>
            <person name="Delehaunty K."/>
            <person name="Do C.B."/>
            <person name="Ebling H."/>
            <person name="Edwards K."/>
            <person name="Eickbush T."/>
            <person name="Evans J.D."/>
            <person name="Filipski A."/>
            <person name="Findeiss S."/>
            <person name="Freyhult E."/>
            <person name="Fulton L."/>
            <person name="Fulton R."/>
            <person name="Garcia A.C."/>
            <person name="Gardiner A."/>
            <person name="Garfield D.A."/>
            <person name="Garvin B.E."/>
            <person name="Gibson G."/>
            <person name="Gilbert D."/>
            <person name="Gnerre S."/>
            <person name="Godfrey J."/>
            <person name="Good R."/>
            <person name="Gotea V."/>
            <person name="Gravely B."/>
            <person name="Greenberg A.J."/>
            <person name="Griffiths-Jones S."/>
            <person name="Gross S."/>
            <person name="Guigo R."/>
            <person name="Gustafson E.A."/>
            <person name="Haerty W."/>
            <person name="Hahn M.W."/>
            <person name="Halligan D.L."/>
            <person name="Halpern A.L."/>
            <person name="Halter G.M."/>
            <person name="Han M.V."/>
            <person name="Heger A."/>
            <person name="Hillier L."/>
            <person name="Hinrichs A.S."/>
            <person name="Holmes I."/>
            <person name="Hoskins R.A."/>
            <person name="Hubisz M.J."/>
            <person name="Hultmark D."/>
            <person name="Huntley M.A."/>
            <person name="Jaffe D.B."/>
            <person name="Jagadeeshan S."/>
            <person name="Jeck W.R."/>
            <person name="Johnson J."/>
            <person name="Jones C.D."/>
            <person name="Jordan W.C."/>
            <person name="Karpen G.H."/>
            <person name="Kataoka E."/>
            <person name="Keightley P.D."/>
            <person name="Kheradpour P."/>
            <person name="Kirkness E.F."/>
            <person name="Koerich L.B."/>
            <person name="Kristiansen K."/>
            <person name="Kudrna D."/>
            <person name="Kulathinal R.J."/>
            <person name="Kumar S."/>
            <person name="Kwok R."/>
            <person name="Lander E."/>
            <person name="Langley C.H."/>
            <person name="Lapoint R."/>
            <person name="Lazzaro B.P."/>
            <person name="Lee S.J."/>
            <person name="Levesque L."/>
            <person name="Li R."/>
            <person name="Lin C.F."/>
            <person name="Lin M.F."/>
            <person name="Lindblad-Toh K."/>
            <person name="Llopart A."/>
            <person name="Long M."/>
            <person name="Low L."/>
            <person name="Lozovsky E."/>
            <person name="Lu J."/>
            <person name="Luo M."/>
            <person name="Machado C.A."/>
            <person name="Makalowski W."/>
            <person name="Marzo M."/>
            <person name="Matsuda M."/>
            <person name="Matzkin L."/>
            <person name="McAllister B."/>
            <person name="McBride C.S."/>
            <person name="McKernan B."/>
            <person name="McKernan K."/>
            <person name="Mendez-Lago M."/>
            <person name="Minx P."/>
            <person name="Mollenhauer M.U."/>
            <person name="Montooth K."/>
            <person name="Mount S.M."/>
            <person name="Mu X."/>
            <person name="Myers E."/>
            <person name="Negre B."/>
            <person name="Newfeld S."/>
            <person name="Nielsen R."/>
            <person name="Noor M.A."/>
            <person name="O'Grady P."/>
            <person name="Pachter L."/>
            <person name="Papaceit M."/>
            <person name="Parisi M.J."/>
            <person name="Parisi M."/>
            <person name="Parts L."/>
            <person name="Pedersen J.S."/>
            <person name="Pesole G."/>
            <person name="Phillippy A.M."/>
            <person name="Ponting C.P."/>
            <person name="Pop M."/>
            <person name="Porcelli D."/>
            <person name="Powell J.R."/>
            <person name="Prohaska S."/>
            <person name="Pruitt K."/>
            <person name="Puig M."/>
            <person name="Quesneville H."/>
            <person name="Ram K.R."/>
            <person name="Rand D."/>
            <person name="Rasmussen M.D."/>
            <person name="Reed L.K."/>
            <person name="Reenan R."/>
            <person name="Reily A."/>
            <person name="Remington K.A."/>
            <person name="Rieger T.T."/>
            <person name="Ritchie M.G."/>
            <person name="Robin C."/>
            <person name="Rogers Y.H."/>
            <person name="Rohde C."/>
            <person name="Rozas J."/>
            <person name="Rubenfield M.J."/>
            <person name="Ruiz A."/>
            <person name="Russo S."/>
            <person name="Salzberg S.L."/>
            <person name="Sanchez-Gracia A."/>
            <person name="Saranga D.J."/>
            <person name="Sato H."/>
            <person name="Schaeffer S.W."/>
            <person name="Schatz M.C."/>
            <person name="Schlenke T."/>
            <person name="Schwartz R."/>
            <person name="Segarra C."/>
            <person name="Singh R.S."/>
            <person name="Sirot L."/>
            <person name="Sirota M."/>
            <person name="Sisneros N.B."/>
            <person name="Smith C.D."/>
            <person name="Smith T.F."/>
            <person name="Spieth J."/>
            <person name="Stage D.E."/>
            <person name="Stark A."/>
            <person name="Stephan W."/>
            <person name="Strausberg R.L."/>
            <person name="Strempel S."/>
            <person name="Sturgill D."/>
            <person name="Sutton G."/>
            <person name="Sutton G.G."/>
            <person name="Tao W."/>
            <person name="Teichmann S."/>
            <person name="Tobari Y.N."/>
            <person name="Tomimura Y."/>
            <person name="Tsolas J.M."/>
            <person name="Valente V.L."/>
            <person name="Venter E."/>
            <person name="Venter J.C."/>
            <person name="Vicario S."/>
            <person name="Vieira F.G."/>
            <person name="Vilella A.J."/>
            <person name="Villasante A."/>
            <person name="Walenz B."/>
            <person name="Wang J."/>
            <person name="Wasserman M."/>
            <person name="Watts T."/>
            <person name="Wilson D."/>
            <person name="Wilson R.K."/>
            <person name="Wing R.A."/>
            <person name="Wolfner M.F."/>
            <person name="Wong A."/>
            <person name="Wong G.K."/>
            <person name="Wu C.I."/>
            <person name="Wu G."/>
            <person name="Yamamoto D."/>
            <person name="Yang H.P."/>
            <person name="Yang S.P."/>
            <person name="Yorke J.A."/>
            <person name="Yoshida K."/>
            <person name="Zdobnov E."/>
            <person name="Zhang P."/>
            <person name="Zhang Y."/>
            <person name="Zimin A.V."/>
            <person name="Baldwin J."/>
            <person name="Abdouelleil A."/>
            <person name="Abdulkadir J."/>
            <person name="Abebe A."/>
            <person name="Abera B."/>
            <person name="Abreu J."/>
            <person name="Acer S.C."/>
            <person name="Aftuck L."/>
            <person name="Alexander A."/>
            <person name="An P."/>
            <person name="Anderson E."/>
            <person name="Anderson S."/>
            <person name="Arachi H."/>
            <person name="Azer M."/>
            <person name="Bachantsang P."/>
            <person name="Barry A."/>
            <person name="Bayul T."/>
            <person name="Berlin A."/>
            <person name="Bessette D."/>
            <person name="Bloom T."/>
            <person name="Blye J."/>
            <person name="Boguslavskiy L."/>
            <person name="Bonnet C."/>
            <person name="Boukhgalter B."/>
            <person name="Bourzgui I."/>
            <person name="Brown A."/>
            <person name="Cahill P."/>
            <person name="Channer S."/>
            <person name="Cheshatsang Y."/>
            <person name="Chuda L."/>
            <person name="Citroen M."/>
            <person name="Collymore A."/>
            <person name="Cooke P."/>
            <person name="Costello M."/>
            <person name="D'Aco K."/>
            <person name="Daza R."/>
            <person name="De Haan G."/>
            <person name="DeGray S."/>
            <person name="DeMaso C."/>
            <person name="Dhargay N."/>
            <person name="Dooley K."/>
            <person name="Dooley E."/>
            <person name="Doricent M."/>
            <person name="Dorje P."/>
            <person name="Dorjee K."/>
            <person name="Dupes A."/>
            <person name="Elong R."/>
            <person name="Falk J."/>
            <person name="Farina A."/>
            <person name="Faro S."/>
            <person name="Ferguson D."/>
            <person name="Fisher S."/>
            <person name="Foley C.D."/>
            <person name="Franke A."/>
            <person name="Friedrich D."/>
            <person name="Gadbois L."/>
            <person name="Gearin G."/>
            <person name="Gearin C.R."/>
            <person name="Giannoukos G."/>
            <person name="Goode T."/>
            <person name="Graham J."/>
            <person name="Grandbois E."/>
            <person name="Grewal S."/>
            <person name="Gyaltsen K."/>
            <person name="Hafez N."/>
            <person name="Hagos B."/>
            <person name="Hall J."/>
            <person name="Henson C."/>
            <person name="Hollinger A."/>
            <person name="Honan T."/>
            <person name="Huard M.D."/>
            <person name="Hughes L."/>
            <person name="Hurhula B."/>
            <person name="Husby M.E."/>
            <person name="Kamat A."/>
            <person name="Kanga B."/>
            <person name="Kashin S."/>
            <person name="Khazanovich D."/>
            <person name="Kisner P."/>
            <person name="Lance K."/>
            <person name="Lara M."/>
            <person name="Lee W."/>
            <person name="Lennon N."/>
            <person name="Letendre F."/>
            <person name="LeVine R."/>
            <person name="Lipovsky A."/>
            <person name="Liu X."/>
            <person name="Liu J."/>
            <person name="Liu S."/>
            <person name="Lokyitsang T."/>
            <person name="Lokyitsang Y."/>
            <person name="Lubonja R."/>
            <person name="Lui A."/>
            <person name="MacDonald P."/>
            <person name="Magnisalis V."/>
            <person name="Maru K."/>
            <person name="Matthews C."/>
            <person name="McCusker W."/>
            <person name="McDonough S."/>
            <person name="Mehta T."/>
            <person name="Meldrim J."/>
            <person name="Meneus L."/>
            <person name="Mihai O."/>
            <person name="Mihalev A."/>
            <person name="Mihova T."/>
            <person name="Mittelman R."/>
            <person name="Mlenga V."/>
            <person name="Montmayeur A."/>
            <person name="Mulrain L."/>
            <person name="Navidi A."/>
            <person name="Naylor J."/>
            <person name="Negash T."/>
            <person name="Nguyen T."/>
            <person name="Nguyen N."/>
            <person name="Nicol R."/>
            <person name="Norbu C."/>
            <person name="Norbu N."/>
            <person name="Novod N."/>
            <person name="O'Neill B."/>
            <person name="Osman S."/>
            <person name="Markiewicz E."/>
            <person name="Oyono O.L."/>
            <person name="Patti C."/>
            <person name="Phunkhang P."/>
            <person name="Pierre F."/>
            <person name="Priest M."/>
            <person name="Raghuraman S."/>
            <person name="Rege F."/>
            <person name="Reyes R."/>
            <person name="Rise C."/>
            <person name="Rogov P."/>
            <person name="Ross K."/>
            <person name="Ryan E."/>
            <person name="Settipalli S."/>
            <person name="Shea T."/>
            <person name="Sherpa N."/>
            <person name="Shi L."/>
            <person name="Shih D."/>
            <person name="Sparrow T."/>
            <person name="Spaulding J."/>
            <person name="Stalker J."/>
            <person name="Stange-Thomann N."/>
            <person name="Stavropoulos S."/>
            <person name="Stone C."/>
            <person name="Strader C."/>
            <person name="Tesfaye S."/>
            <person name="Thomson T."/>
            <person name="Thoulutsang Y."/>
            <person name="Thoulutsang D."/>
            <person name="Topham K."/>
            <person name="Topping I."/>
            <person name="Tsamla T."/>
            <person name="Vassiliev H."/>
            <person name="Vo A."/>
            <person name="Wangchuk T."/>
            <person name="Wangdi T."/>
            <person name="Weiand M."/>
            <person name="Wilkinson J."/>
            <person name="Wilson A."/>
            <person name="Yadav S."/>
            <person name="Young G."/>
            <person name="Yu Q."/>
            <person name="Zembek L."/>
            <person name="Zhong D."/>
            <person name="Zimmer A."/>
            <person name="Zwirko Z."/>
            <person name="Jaffe D.B."/>
            <person name="Alvarez P."/>
            <person name="Brockman W."/>
            <person name="Butler J."/>
            <person name="Chin C."/>
            <person name="Gnerre S."/>
            <person name="Grabherr M."/>
            <person name="Kleber M."/>
            <person name="Mauceli E."/>
            <person name="MacCallum I."/>
        </authorList>
    </citation>
    <scope>NUCLEOTIDE SEQUENCE [LARGE SCALE GENOMIC DNA]</scope>
    <source>
        <strain evidence="4">white501</strain>
    </source>
</reference>
<feature type="compositionally biased region" description="Basic residues" evidence="1">
    <location>
        <begin position="19"/>
        <end position="33"/>
    </location>
</feature>
<dbReference type="PhylomeDB" id="B4Q9U1"/>
<evidence type="ECO:0000313" key="4">
    <source>
        <dbReference type="Proteomes" id="UP000000304"/>
    </source>
</evidence>
<evidence type="ECO:0000256" key="1">
    <source>
        <dbReference type="SAM" id="MobiDB-lite"/>
    </source>
</evidence>
<keyword evidence="4" id="KW-1185">Reference proteome</keyword>
<dbReference type="HOGENOM" id="CLU_2099413_0_0_1"/>
<evidence type="ECO:0000259" key="2">
    <source>
        <dbReference type="Pfam" id="PF18701"/>
    </source>
</evidence>
<dbReference type="Proteomes" id="UP000000304">
    <property type="component" value="Chromosome 2L"/>
</dbReference>
<name>B4Q9U1_DROSI</name>
<proteinExistence type="predicted"/>
<feature type="domain" description="DUF5641" evidence="2">
    <location>
        <begin position="55"/>
        <end position="104"/>
    </location>
</feature>
<sequence length="116" mass="13809">MSLCLWSHVRRLPSSSGHQQHHHHHHHQPNHKKREQEQKLMQKLHPRWRAIPERVVKEDNLPPHEWRLGRIVSAFPGADDRIRVVEIRTSRGTIKRPVHKVILLPMEDKESSVPRD</sequence>
<dbReference type="AlphaFoldDB" id="B4Q9U1"/>